<evidence type="ECO:0000313" key="1">
    <source>
        <dbReference type="EMBL" id="CAG2066516.1"/>
    </source>
</evidence>
<feature type="non-terminal residue" evidence="1">
    <location>
        <position position="299"/>
    </location>
</feature>
<reference evidence="1" key="1">
    <citation type="submission" date="2021-03" db="EMBL/GenBank/DDBJ databases">
        <authorList>
            <person name="Tran Van P."/>
        </authorList>
    </citation>
    <scope>NUCLEOTIDE SEQUENCE</scope>
</reference>
<keyword evidence="2" id="KW-1185">Reference proteome</keyword>
<accession>A0ABN7PK62</accession>
<organism evidence="1 2">
    <name type="scientific">Timema podura</name>
    <name type="common">Walking stick</name>
    <dbReference type="NCBI Taxonomy" id="61482"/>
    <lineage>
        <taxon>Eukaryota</taxon>
        <taxon>Metazoa</taxon>
        <taxon>Ecdysozoa</taxon>
        <taxon>Arthropoda</taxon>
        <taxon>Hexapoda</taxon>
        <taxon>Insecta</taxon>
        <taxon>Pterygota</taxon>
        <taxon>Neoptera</taxon>
        <taxon>Polyneoptera</taxon>
        <taxon>Phasmatodea</taxon>
        <taxon>Timematodea</taxon>
        <taxon>Timematoidea</taxon>
        <taxon>Timematidae</taxon>
        <taxon>Timema</taxon>
    </lineage>
</organism>
<name>A0ABN7PK62_TIMPD</name>
<sequence length="299" mass="33675">SPALVEGETVVLADTGVFREEVTESSLDSGDFSLQDGDSFHPTRIHSRNLEQTRKEFAINGLEFDIQREGSFTKISRVNPLFDAQQFEIDSQRIDQPKSQSKVSDIGTLTKDKPKRADTIPQEIIRDEPHIQKDASRSSSNVSIHRPTIVQESNQSGQLSNFKITTYQMPREPDKLFEGEKEIFKKPLPVSNRSHRYGSVGSVGPFWNGDGFYCDLEGKKFTSYAALGYDSRPIRTKSVGNLAAEVAVESERRDARLLKMASQQNINEDLKTPLLDETHLQQGHRQKDLSLQSLQVSHN</sequence>
<gene>
    <name evidence="1" type="ORF">TPAB3V08_LOCUS13459</name>
</gene>
<evidence type="ECO:0000313" key="2">
    <source>
        <dbReference type="Proteomes" id="UP001153148"/>
    </source>
</evidence>
<dbReference type="EMBL" id="CAJPIN010055197">
    <property type="protein sequence ID" value="CAG2066516.1"/>
    <property type="molecule type" value="Genomic_DNA"/>
</dbReference>
<proteinExistence type="predicted"/>
<dbReference type="Proteomes" id="UP001153148">
    <property type="component" value="Unassembled WGS sequence"/>
</dbReference>
<feature type="non-terminal residue" evidence="1">
    <location>
        <position position="1"/>
    </location>
</feature>
<protein>
    <submittedName>
        <fullName evidence="1">Uncharacterized protein</fullName>
    </submittedName>
</protein>
<comment type="caution">
    <text evidence="1">The sequence shown here is derived from an EMBL/GenBank/DDBJ whole genome shotgun (WGS) entry which is preliminary data.</text>
</comment>